<name>X0U239_9ZZZZ</name>
<keyword evidence="1" id="KW-0472">Membrane</keyword>
<evidence type="ECO:0000256" key="1">
    <source>
        <dbReference type="SAM" id="Phobius"/>
    </source>
</evidence>
<feature type="non-terminal residue" evidence="2">
    <location>
        <position position="1"/>
    </location>
</feature>
<keyword evidence="1" id="KW-1133">Transmembrane helix</keyword>
<dbReference type="EMBL" id="BARS01017030">
    <property type="protein sequence ID" value="GAF93441.1"/>
    <property type="molecule type" value="Genomic_DNA"/>
</dbReference>
<organism evidence="2">
    <name type="scientific">marine sediment metagenome</name>
    <dbReference type="NCBI Taxonomy" id="412755"/>
    <lineage>
        <taxon>unclassified sequences</taxon>
        <taxon>metagenomes</taxon>
        <taxon>ecological metagenomes</taxon>
    </lineage>
</organism>
<sequence length="47" mass="5119">NKDTHREILAQLRVLQTSVAKLQVKAGIWGLIAGSIPVITAILLKQL</sequence>
<evidence type="ECO:0000313" key="2">
    <source>
        <dbReference type="EMBL" id="GAF93441.1"/>
    </source>
</evidence>
<proteinExistence type="predicted"/>
<accession>X0U239</accession>
<dbReference type="AlphaFoldDB" id="X0U239"/>
<protein>
    <submittedName>
        <fullName evidence="2">Uncharacterized protein</fullName>
    </submittedName>
</protein>
<keyword evidence="1" id="KW-0812">Transmembrane</keyword>
<comment type="caution">
    <text evidence="2">The sequence shown here is derived from an EMBL/GenBank/DDBJ whole genome shotgun (WGS) entry which is preliminary data.</text>
</comment>
<gene>
    <name evidence="2" type="ORF">S01H1_27915</name>
</gene>
<feature type="transmembrane region" description="Helical" evidence="1">
    <location>
        <begin position="26"/>
        <end position="44"/>
    </location>
</feature>
<reference evidence="2" key="1">
    <citation type="journal article" date="2014" name="Front. Microbiol.">
        <title>High frequency of phylogenetically diverse reductive dehalogenase-homologous genes in deep subseafloor sedimentary metagenomes.</title>
        <authorList>
            <person name="Kawai M."/>
            <person name="Futagami T."/>
            <person name="Toyoda A."/>
            <person name="Takaki Y."/>
            <person name="Nishi S."/>
            <person name="Hori S."/>
            <person name="Arai W."/>
            <person name="Tsubouchi T."/>
            <person name="Morono Y."/>
            <person name="Uchiyama I."/>
            <person name="Ito T."/>
            <person name="Fujiyama A."/>
            <person name="Inagaki F."/>
            <person name="Takami H."/>
        </authorList>
    </citation>
    <scope>NUCLEOTIDE SEQUENCE</scope>
    <source>
        <strain evidence="2">Expedition CK06-06</strain>
    </source>
</reference>